<dbReference type="Pfam" id="PF04265">
    <property type="entry name" value="TPK_B1_binding"/>
    <property type="match status" value="1"/>
</dbReference>
<dbReference type="SMART" id="SM00983">
    <property type="entry name" value="TPK_B1_binding"/>
    <property type="match status" value="1"/>
</dbReference>
<dbReference type="InterPro" id="IPR006282">
    <property type="entry name" value="Thi_PPkinase"/>
</dbReference>
<evidence type="ECO:0000256" key="2">
    <source>
        <dbReference type="ARBA" id="ARBA00022741"/>
    </source>
</evidence>
<dbReference type="GO" id="GO:0004788">
    <property type="term" value="F:thiamine diphosphokinase activity"/>
    <property type="evidence" value="ECO:0007669"/>
    <property type="project" value="InterPro"/>
</dbReference>
<dbReference type="NCBIfam" id="TIGR01378">
    <property type="entry name" value="thi_PPkinase"/>
    <property type="match status" value="1"/>
</dbReference>
<reference evidence="6 7" key="1">
    <citation type="submission" date="2013-01" db="EMBL/GenBank/DDBJ databases">
        <authorList>
            <person name="Hannick L."/>
            <person name="Zafar N."/>
            <person name="Lorenzi H."/>
            <person name="Ali I.A."/>
            <person name="Petri W.P."/>
            <person name="Caler E."/>
        </authorList>
    </citation>
    <scope>NUCLEOTIDE SEQUENCE [LARGE SCALE GENOMIC DNA]</scope>
    <source>
        <strain evidence="7">HM3:IMSS-B</strain>
    </source>
</reference>
<evidence type="ECO:0000313" key="7">
    <source>
        <dbReference type="Proteomes" id="UP000030781"/>
    </source>
</evidence>
<evidence type="ECO:0000256" key="4">
    <source>
        <dbReference type="ARBA" id="ARBA00022840"/>
    </source>
</evidence>
<gene>
    <name evidence="6" type="ORF">EHI8A_079220</name>
</gene>
<feature type="domain" description="Thiamin pyrophosphokinase thiamin-binding" evidence="5">
    <location>
        <begin position="151"/>
        <end position="210"/>
    </location>
</feature>
<dbReference type="PANTHER" id="PTHR41299">
    <property type="entry name" value="THIAMINE PYROPHOSPHOKINASE"/>
    <property type="match status" value="1"/>
</dbReference>
<evidence type="ECO:0000259" key="5">
    <source>
        <dbReference type="SMART" id="SM00983"/>
    </source>
</evidence>
<sequence length="636" mass="72489">MNKPYAIIFTGGHYDDHPDSIQFYQSLIDLSSFFICADSGADHASEFKRTPLFIVGDMDSVNQETIKQFKHVKQIQFRCDKDYTDTEIAIGKCIDEGYKNIVLCGGIGTRFDHSLSNVLSLVRLKNEGVEAKIINYYEEIFVAKPHTEIEGKQGWTISFIPLTLSVTNVTISGCQYPLSSYTLQLGYSLTISNIIISPKAVFTFDEGEVVVVLTRPNGLFSSALKATQRLGRSAAEKASSISNDLVPPSSQKLISKNKVVIPIKRKSFKVEGKENQEHQTTSSQGICEEKKMEEESAFIVEPENDLSESYINEILTQNIEVEEKKQSNDEEQTIINEELLKCDSTQNNQTEEQIFKVPTIEKSIIEREKLTLKDIHPEVKTDELFFKDNIMEEEVTESKINQILDICCKRYHSGVSSIHCIDILDRIKLSLSIDPTNQTIKRLIEVAYCPQFRNEVLKEARFIDGFNKLIKSEENNLKKNDIELCCEGKTCGGSLIGILFEMLKDDSKKNYVIEMFEGIFASYPVVLSQIYQFIVFQRSNGLSDKSVIKILESKTMWGFDCSPINNEIERIICSFCNKKENDEDFDFMLNGVYDIIISESIEYVNQNVLYQLIEALLKLVKDINNLKEFVLFLLNR</sequence>
<evidence type="ECO:0000313" key="6">
    <source>
        <dbReference type="EMBL" id="EMH73351.1"/>
    </source>
</evidence>
<proteinExistence type="predicted"/>
<dbReference type="GO" id="GO:0016301">
    <property type="term" value="F:kinase activity"/>
    <property type="evidence" value="ECO:0007669"/>
    <property type="project" value="UniProtKB-KW"/>
</dbReference>
<dbReference type="InterPro" id="IPR053149">
    <property type="entry name" value="TPK"/>
</dbReference>
<evidence type="ECO:0000256" key="3">
    <source>
        <dbReference type="ARBA" id="ARBA00022777"/>
    </source>
</evidence>
<dbReference type="InterPro" id="IPR036371">
    <property type="entry name" value="TPK_B1-bd_sf"/>
</dbReference>
<dbReference type="OrthoDB" id="28289at2759"/>
<dbReference type="EMBL" id="KB611309">
    <property type="protein sequence ID" value="EMH73351.1"/>
    <property type="molecule type" value="Genomic_DNA"/>
</dbReference>
<accession>M3UJM6</accession>
<dbReference type="CDD" id="cd07995">
    <property type="entry name" value="TPK"/>
    <property type="match status" value="1"/>
</dbReference>
<protein>
    <submittedName>
        <fullName evidence="6">Thiamine pyrophosphokinase, putative</fullName>
    </submittedName>
</protein>
<dbReference type="SUPFAM" id="SSF63862">
    <property type="entry name" value="Thiamin pyrophosphokinase, substrate-binding domain"/>
    <property type="match status" value="1"/>
</dbReference>
<dbReference type="AlphaFoldDB" id="M3UJM6"/>
<keyword evidence="3 6" id="KW-0418">Kinase</keyword>
<dbReference type="GO" id="GO:0009229">
    <property type="term" value="P:thiamine diphosphate biosynthetic process"/>
    <property type="evidence" value="ECO:0007669"/>
    <property type="project" value="InterPro"/>
</dbReference>
<dbReference type="VEuPathDB" id="AmoebaDB:EHI8A_079220"/>
<dbReference type="Proteomes" id="UP000030781">
    <property type="component" value="Unassembled WGS sequence"/>
</dbReference>
<keyword evidence="2" id="KW-0547">Nucleotide-binding</keyword>
<dbReference type="InterPro" id="IPR036759">
    <property type="entry name" value="TPK_catalytic_sf"/>
</dbReference>
<name>M3UJM6_ENTH1</name>
<dbReference type="GO" id="GO:0006772">
    <property type="term" value="P:thiamine metabolic process"/>
    <property type="evidence" value="ECO:0007669"/>
    <property type="project" value="InterPro"/>
</dbReference>
<keyword evidence="4" id="KW-0067">ATP-binding</keyword>
<keyword evidence="1" id="KW-0808">Transferase</keyword>
<dbReference type="GO" id="GO:0005524">
    <property type="term" value="F:ATP binding"/>
    <property type="evidence" value="ECO:0007669"/>
    <property type="project" value="UniProtKB-KW"/>
</dbReference>
<evidence type="ECO:0000256" key="1">
    <source>
        <dbReference type="ARBA" id="ARBA00022679"/>
    </source>
</evidence>
<dbReference type="PANTHER" id="PTHR41299:SF1">
    <property type="entry name" value="THIAMINE PYROPHOSPHOKINASE"/>
    <property type="match status" value="1"/>
</dbReference>
<dbReference type="InterPro" id="IPR007373">
    <property type="entry name" value="Thiamin_PyroPKinase_B1-bd"/>
</dbReference>
<dbReference type="Gene3D" id="3.40.50.10240">
    <property type="entry name" value="Thiamin pyrophosphokinase, catalytic domain"/>
    <property type="match status" value="1"/>
</dbReference>
<dbReference type="GO" id="GO:0030975">
    <property type="term" value="F:thiamine binding"/>
    <property type="evidence" value="ECO:0007669"/>
    <property type="project" value="InterPro"/>
</dbReference>
<dbReference type="Pfam" id="PF04263">
    <property type="entry name" value="TPK_catalytic"/>
    <property type="match status" value="1"/>
</dbReference>
<organism evidence="6 7">
    <name type="scientific">Entamoeba histolytica HM-1:IMSS-B</name>
    <dbReference type="NCBI Taxonomy" id="885319"/>
    <lineage>
        <taxon>Eukaryota</taxon>
        <taxon>Amoebozoa</taxon>
        <taxon>Evosea</taxon>
        <taxon>Archamoebae</taxon>
        <taxon>Mastigamoebida</taxon>
        <taxon>Entamoebidae</taxon>
        <taxon>Entamoeba</taxon>
    </lineage>
</organism>
<dbReference type="InterPro" id="IPR007371">
    <property type="entry name" value="TPK_catalytic"/>
</dbReference>
<dbReference type="SUPFAM" id="SSF63999">
    <property type="entry name" value="Thiamin pyrophosphokinase, catalytic domain"/>
    <property type="match status" value="1"/>
</dbReference>